<gene>
    <name evidence="7" type="ORF">S01H1_00161</name>
</gene>
<keyword evidence="3" id="KW-0158">Chromosome</keyword>
<keyword evidence="5" id="KW-0238">DNA-binding</keyword>
<dbReference type="HAMAP" id="MF_01122">
    <property type="entry name" value="AlbA"/>
    <property type="match status" value="1"/>
</dbReference>
<evidence type="ECO:0000259" key="6">
    <source>
        <dbReference type="Pfam" id="PF01918"/>
    </source>
</evidence>
<dbReference type="GO" id="GO:0005737">
    <property type="term" value="C:cytoplasm"/>
    <property type="evidence" value="ECO:0007669"/>
    <property type="project" value="UniProtKB-SubCell"/>
</dbReference>
<evidence type="ECO:0000256" key="4">
    <source>
        <dbReference type="ARBA" id="ARBA00022490"/>
    </source>
</evidence>
<dbReference type="SUPFAM" id="SSF82704">
    <property type="entry name" value="AlbA-like"/>
    <property type="match status" value="1"/>
</dbReference>
<comment type="subcellular location">
    <subcellularLocation>
        <location evidence="1">Chromosome</location>
    </subcellularLocation>
    <subcellularLocation>
        <location evidence="2">Cytoplasm</location>
    </subcellularLocation>
</comment>
<proteinExistence type="inferred from homology"/>
<dbReference type="GO" id="GO:0005694">
    <property type="term" value="C:chromosome"/>
    <property type="evidence" value="ECO:0007669"/>
    <property type="project" value="UniProtKB-SubCell"/>
</dbReference>
<reference evidence="7" key="1">
    <citation type="journal article" date="2014" name="Front. Microbiol.">
        <title>High frequency of phylogenetically diverse reductive dehalogenase-homologous genes in deep subseafloor sedimentary metagenomes.</title>
        <authorList>
            <person name="Kawai M."/>
            <person name="Futagami T."/>
            <person name="Toyoda A."/>
            <person name="Takaki Y."/>
            <person name="Nishi S."/>
            <person name="Hori S."/>
            <person name="Arai W."/>
            <person name="Tsubouchi T."/>
            <person name="Morono Y."/>
            <person name="Uchiyama I."/>
            <person name="Ito T."/>
            <person name="Fujiyama A."/>
            <person name="Inagaki F."/>
            <person name="Takami H."/>
        </authorList>
    </citation>
    <scope>NUCLEOTIDE SEQUENCE</scope>
    <source>
        <strain evidence="7">Expedition CK06-06</strain>
    </source>
</reference>
<dbReference type="EMBL" id="BARS01000050">
    <property type="protein sequence ID" value="GAF70901.1"/>
    <property type="molecule type" value="Genomic_DNA"/>
</dbReference>
<dbReference type="GO" id="GO:0003723">
    <property type="term" value="F:RNA binding"/>
    <property type="evidence" value="ECO:0007669"/>
    <property type="project" value="InterPro"/>
</dbReference>
<evidence type="ECO:0000256" key="3">
    <source>
        <dbReference type="ARBA" id="ARBA00022454"/>
    </source>
</evidence>
<keyword evidence="4" id="KW-0963">Cytoplasm</keyword>
<comment type="caution">
    <text evidence="7">The sequence shown here is derived from an EMBL/GenBank/DDBJ whole genome shotgun (WGS) entry which is preliminary data.</text>
</comment>
<evidence type="ECO:0000256" key="5">
    <source>
        <dbReference type="ARBA" id="ARBA00023125"/>
    </source>
</evidence>
<dbReference type="InterPro" id="IPR002775">
    <property type="entry name" value="DNA/RNA-bd_Alba-like"/>
</dbReference>
<dbReference type="Gene3D" id="3.30.110.20">
    <property type="entry name" value="Alba-like domain"/>
    <property type="match status" value="1"/>
</dbReference>
<dbReference type="InterPro" id="IPR036882">
    <property type="entry name" value="Alba-like_dom_sf"/>
</dbReference>
<feature type="domain" description="DNA/RNA-binding protein Alba-like" evidence="6">
    <location>
        <begin position="7"/>
        <end position="59"/>
    </location>
</feature>
<organism evidence="7">
    <name type="scientific">marine sediment metagenome</name>
    <dbReference type="NCBI Taxonomy" id="412755"/>
    <lineage>
        <taxon>unclassified sequences</taxon>
        <taxon>metagenomes</taxon>
        <taxon>ecological metagenomes</taxon>
    </lineage>
</organism>
<dbReference type="Pfam" id="PF01918">
    <property type="entry name" value="Alba"/>
    <property type="match status" value="1"/>
</dbReference>
<dbReference type="PIRSF" id="PIRSF028732">
    <property type="entry name" value="Alba"/>
    <property type="match status" value="1"/>
</dbReference>
<evidence type="ECO:0000256" key="2">
    <source>
        <dbReference type="ARBA" id="ARBA00004496"/>
    </source>
</evidence>
<dbReference type="AlphaFoldDB" id="X0S6P6"/>
<accession>X0S6P6</accession>
<sequence length="91" mass="9810">MSADERIYVGSKPILAYVTAVATSLNRADTVKVMARGRAISTAVDVVEVTKRSFITDLVVDGIEIGTERLSGEHGERNVSSITITLSRSKE</sequence>
<evidence type="ECO:0000313" key="7">
    <source>
        <dbReference type="EMBL" id="GAF70901.1"/>
    </source>
</evidence>
<evidence type="ECO:0000256" key="1">
    <source>
        <dbReference type="ARBA" id="ARBA00004286"/>
    </source>
</evidence>
<protein>
    <recommendedName>
        <fullName evidence="6">DNA/RNA-binding protein Alba-like domain-containing protein</fullName>
    </recommendedName>
</protein>
<dbReference type="GO" id="GO:0003677">
    <property type="term" value="F:DNA binding"/>
    <property type="evidence" value="ECO:0007669"/>
    <property type="project" value="UniProtKB-KW"/>
</dbReference>
<dbReference type="InterPro" id="IPR013795">
    <property type="entry name" value="DNA/RNA-bd_Alba"/>
</dbReference>
<name>X0S6P6_9ZZZZ</name>